<name>A0A0U5FRG3_ASPCI</name>
<dbReference type="OrthoDB" id="9974981at2759"/>
<feature type="domain" description="NmrA-like" evidence="3">
    <location>
        <begin position="6"/>
        <end position="221"/>
    </location>
</feature>
<keyword evidence="2" id="KW-0560">Oxidoreductase</keyword>
<dbReference type="SUPFAM" id="SSF51735">
    <property type="entry name" value="NAD(P)-binding Rossmann-fold domains"/>
    <property type="match status" value="1"/>
</dbReference>
<dbReference type="PANTHER" id="PTHR47706:SF1">
    <property type="entry name" value="CIPA-LIKE, PUTATIVE (AFU_ORTHOLOGUE AFUA_1G12460)-RELATED"/>
    <property type="match status" value="1"/>
</dbReference>
<dbReference type="AlphaFoldDB" id="A0A0U5FRG3"/>
<protein>
    <submittedName>
        <fullName evidence="4">Putative NmrA-like family protein</fullName>
    </submittedName>
</protein>
<evidence type="ECO:0000256" key="2">
    <source>
        <dbReference type="ARBA" id="ARBA00023002"/>
    </source>
</evidence>
<dbReference type="GO" id="GO:0016491">
    <property type="term" value="F:oxidoreductase activity"/>
    <property type="evidence" value="ECO:0007669"/>
    <property type="project" value="UniProtKB-KW"/>
</dbReference>
<accession>A0A0U5FRG3</accession>
<reference evidence="5" key="1">
    <citation type="journal article" date="2016" name="Genome Announc.">
        <title>Draft genome sequences of fungus Aspergillus calidoustus.</title>
        <authorList>
            <person name="Horn F."/>
            <person name="Linde J."/>
            <person name="Mattern D.J."/>
            <person name="Walther G."/>
            <person name="Guthke R."/>
            <person name="Scherlach K."/>
            <person name="Martin K."/>
            <person name="Brakhage A.A."/>
            <person name="Petzke L."/>
            <person name="Valiante V."/>
        </authorList>
    </citation>
    <scope>NUCLEOTIDE SEQUENCE [LARGE SCALE GENOMIC DNA]</scope>
    <source>
        <strain evidence="5">SF006504</strain>
    </source>
</reference>
<dbReference type="Pfam" id="PF05368">
    <property type="entry name" value="NmrA"/>
    <property type="match status" value="1"/>
</dbReference>
<evidence type="ECO:0000313" key="4">
    <source>
        <dbReference type="EMBL" id="CEL02114.1"/>
    </source>
</evidence>
<dbReference type="InterPro" id="IPR051609">
    <property type="entry name" value="NmrA/Isoflavone_reductase-like"/>
</dbReference>
<evidence type="ECO:0000256" key="1">
    <source>
        <dbReference type="ARBA" id="ARBA00022857"/>
    </source>
</evidence>
<dbReference type="EMBL" id="CDMC01000003">
    <property type="protein sequence ID" value="CEL02114.1"/>
    <property type="molecule type" value="Genomic_DNA"/>
</dbReference>
<organism evidence="4 5">
    <name type="scientific">Aspergillus calidoustus</name>
    <dbReference type="NCBI Taxonomy" id="454130"/>
    <lineage>
        <taxon>Eukaryota</taxon>
        <taxon>Fungi</taxon>
        <taxon>Dikarya</taxon>
        <taxon>Ascomycota</taxon>
        <taxon>Pezizomycotina</taxon>
        <taxon>Eurotiomycetes</taxon>
        <taxon>Eurotiomycetidae</taxon>
        <taxon>Eurotiales</taxon>
        <taxon>Aspergillaceae</taxon>
        <taxon>Aspergillus</taxon>
        <taxon>Aspergillus subgen. Nidulantes</taxon>
    </lineage>
</organism>
<sequence>MSISKVAVAGKGRLGSVVLDELLKAGFKVSVLTRSSSSLKDVPSGVEIHEVDYTSQSILQAALNGVDAVVSTVAGVAVSSQKPLIDAAIAAGAVKHFIPADYAMSLRAPEVRRLPPYTDVLGIENYLRAHAQTDGNNMAWTVVACGGFLEYSFDLPFMIDLPNRAIDRVNGGEVPFSISEFRTVATAIVGVLREPERVVAHCVQVHGMLVTQNQVLAIAKKYSSDPESWVVNEKEADVRFEEGMDMLRRGEFTMQAVSTLMAGVIWDPKYETGFKETDNEWLGIETIPNERLEETIKDKLLSGVSGIASDKIVSNV</sequence>
<keyword evidence="1" id="KW-0521">NADP</keyword>
<dbReference type="PANTHER" id="PTHR47706">
    <property type="entry name" value="NMRA-LIKE FAMILY PROTEIN"/>
    <property type="match status" value="1"/>
</dbReference>
<dbReference type="STRING" id="454130.A0A0U5FRG3"/>
<dbReference type="Gene3D" id="3.40.50.720">
    <property type="entry name" value="NAD(P)-binding Rossmann-like Domain"/>
    <property type="match status" value="1"/>
</dbReference>
<keyword evidence="5" id="KW-1185">Reference proteome</keyword>
<dbReference type="InterPro" id="IPR036291">
    <property type="entry name" value="NAD(P)-bd_dom_sf"/>
</dbReference>
<dbReference type="OMA" id="VIHYTIF"/>
<proteinExistence type="predicted"/>
<evidence type="ECO:0000313" key="5">
    <source>
        <dbReference type="Proteomes" id="UP000054771"/>
    </source>
</evidence>
<dbReference type="Proteomes" id="UP000054771">
    <property type="component" value="Unassembled WGS sequence"/>
</dbReference>
<gene>
    <name evidence="4" type="ORF">ASPCAL03286</name>
</gene>
<evidence type="ECO:0000259" key="3">
    <source>
        <dbReference type="Pfam" id="PF05368"/>
    </source>
</evidence>
<dbReference type="InterPro" id="IPR008030">
    <property type="entry name" value="NmrA-like"/>
</dbReference>